<protein>
    <submittedName>
        <fullName evidence="4">Xanthine dehydrogenase accessory factor</fullName>
    </submittedName>
</protein>
<dbReference type="Gene3D" id="3.40.50.720">
    <property type="entry name" value="NAD(P)-binding Rossmann-like Domain"/>
    <property type="match status" value="1"/>
</dbReference>
<dbReference type="PANTHER" id="PTHR30388">
    <property type="entry name" value="ALDEHYDE OXIDOREDUCTASE MOLYBDENUM COFACTOR ASSEMBLY PROTEIN"/>
    <property type="match status" value="1"/>
</dbReference>
<feature type="region of interest" description="Disordered" evidence="1">
    <location>
        <begin position="120"/>
        <end position="139"/>
    </location>
</feature>
<accession>A0A1N7LGB4</accession>
<dbReference type="InterPro" id="IPR014308">
    <property type="entry name" value="Xanthine_DH_XdhC"/>
</dbReference>
<evidence type="ECO:0000259" key="2">
    <source>
        <dbReference type="Pfam" id="PF02625"/>
    </source>
</evidence>
<dbReference type="Pfam" id="PF02625">
    <property type="entry name" value="XdhC_CoxI"/>
    <property type="match status" value="1"/>
</dbReference>
<evidence type="ECO:0000259" key="3">
    <source>
        <dbReference type="Pfam" id="PF13478"/>
    </source>
</evidence>
<dbReference type="STRING" id="407234.SAMN05421795_10314"/>
<evidence type="ECO:0000313" key="4">
    <source>
        <dbReference type="EMBL" id="SIS72870.1"/>
    </source>
</evidence>
<dbReference type="InterPro" id="IPR036291">
    <property type="entry name" value="NAD(P)-bd_dom_sf"/>
</dbReference>
<organism evidence="4 5">
    <name type="scientific">Phaeovulum vinaykumarii</name>
    <dbReference type="NCBI Taxonomy" id="407234"/>
    <lineage>
        <taxon>Bacteria</taxon>
        <taxon>Pseudomonadati</taxon>
        <taxon>Pseudomonadota</taxon>
        <taxon>Alphaproteobacteria</taxon>
        <taxon>Rhodobacterales</taxon>
        <taxon>Paracoccaceae</taxon>
        <taxon>Phaeovulum</taxon>
    </lineage>
</organism>
<dbReference type="EMBL" id="FTOM01000003">
    <property type="protein sequence ID" value="SIS72870.1"/>
    <property type="molecule type" value="Genomic_DNA"/>
</dbReference>
<keyword evidence="5" id="KW-1185">Reference proteome</keyword>
<dbReference type="InterPro" id="IPR052698">
    <property type="entry name" value="MoCofactor_Util/Proc"/>
</dbReference>
<feature type="domain" description="XdhC Rossmann" evidence="3">
    <location>
        <begin position="160"/>
        <end position="298"/>
    </location>
</feature>
<dbReference type="OrthoDB" id="61481at2"/>
<dbReference type="AlphaFoldDB" id="A0A1N7LGB4"/>
<evidence type="ECO:0000256" key="1">
    <source>
        <dbReference type="SAM" id="MobiDB-lite"/>
    </source>
</evidence>
<dbReference type="RefSeq" id="WP_076364983.1">
    <property type="nucleotide sequence ID" value="NZ_FTOM01000003.1"/>
</dbReference>
<evidence type="ECO:0000313" key="5">
    <source>
        <dbReference type="Proteomes" id="UP000186098"/>
    </source>
</evidence>
<sequence>MSWDPARLAELARARGPFVRVLVAGTRGSSPREAGAEMCVWADSFTGTIGGGALEWLALQEARAGLAEGTLAPGLRRAQRVTLGPELGQCCAGVVELVLEGIGPDLDTAGEPGWRLCPIDTTAPPPDSLRRAQAAPPRPAPPRLVSGWLIESALSPARPVWIWGAGHVGRALAEVLAPLPDFALIWADVDASRFPPAPPAGVRIEATPDLVALAATVPADAHHLIVTHSHMLDLELCHVLLGRGAGRIGLIGSVQKQARFAARLRDLGHGPGALAAITCPIGDPALGKHPQAIALGVACALVKHDRAAAPCAAAGPSAEPASDPQAESLP</sequence>
<reference evidence="5" key="1">
    <citation type="submission" date="2017-01" db="EMBL/GenBank/DDBJ databases">
        <authorList>
            <person name="Varghese N."/>
            <person name="Submissions S."/>
        </authorList>
    </citation>
    <scope>NUCLEOTIDE SEQUENCE [LARGE SCALE GENOMIC DNA]</scope>
    <source>
        <strain evidence="5">DSM 18714</strain>
    </source>
</reference>
<dbReference type="PANTHER" id="PTHR30388:SF6">
    <property type="entry name" value="XANTHINE DEHYDROGENASE SUBUNIT A-RELATED"/>
    <property type="match status" value="1"/>
</dbReference>
<name>A0A1N7LGB4_9RHOB</name>
<proteinExistence type="predicted"/>
<gene>
    <name evidence="4" type="ORF">SAMN05421795_10314</name>
</gene>
<dbReference type="Pfam" id="PF13478">
    <property type="entry name" value="XdhC_C"/>
    <property type="match status" value="1"/>
</dbReference>
<dbReference type="Proteomes" id="UP000186098">
    <property type="component" value="Unassembled WGS sequence"/>
</dbReference>
<feature type="domain" description="XdhC- CoxI" evidence="2">
    <location>
        <begin position="12"/>
        <end position="70"/>
    </location>
</feature>
<dbReference type="InterPro" id="IPR003777">
    <property type="entry name" value="XdhC_CoxI"/>
</dbReference>
<dbReference type="InterPro" id="IPR027051">
    <property type="entry name" value="XdhC_Rossmann_dom"/>
</dbReference>
<dbReference type="NCBIfam" id="TIGR02964">
    <property type="entry name" value="xanthine_xdhC"/>
    <property type="match status" value="1"/>
</dbReference>
<dbReference type="SUPFAM" id="SSF51735">
    <property type="entry name" value="NAD(P)-binding Rossmann-fold domains"/>
    <property type="match status" value="1"/>
</dbReference>